<dbReference type="KEGG" id="vg:26517886"/>
<organism evidence="1 2">
    <name type="scientific">Sinorhizobium phage phiM9</name>
    <dbReference type="NCBI Taxonomy" id="1636182"/>
    <lineage>
        <taxon>Viruses</taxon>
        <taxon>Duplodnaviria</taxon>
        <taxon>Heunggongvirae</taxon>
        <taxon>Uroviricota</taxon>
        <taxon>Caudoviricetes</taxon>
        <taxon>Pootjesviridae</taxon>
        <taxon>Emnonavirus</taxon>
        <taxon>Emnonavirus phiM9</taxon>
    </lineage>
</organism>
<dbReference type="Proteomes" id="UP000033804">
    <property type="component" value="Segment"/>
</dbReference>
<reference evidence="2" key="2">
    <citation type="submission" date="2015-03" db="EMBL/GenBank/DDBJ databases">
        <title>The genome and structure of Sinorhizobium meliloti phage phiM9.</title>
        <authorList>
            <person name="Johnson M.C."/>
            <person name="Tatum K.B."/>
            <person name="Lynn J.S."/>
            <person name="Brewer T.E."/>
            <person name="Washburn B.K."/>
            <person name="Stroupe M.E."/>
            <person name="Jones K.M."/>
        </authorList>
    </citation>
    <scope>NUCLEOTIDE SEQUENCE [LARGE SCALE GENOMIC DNA]</scope>
</reference>
<name>A0A0F6THA2_9CAUD</name>
<proteinExistence type="predicted"/>
<accession>A0A0F6THA2</accession>
<dbReference type="EMBL" id="KP881232">
    <property type="protein sequence ID" value="AKE44834.1"/>
    <property type="molecule type" value="Genomic_DNA"/>
</dbReference>
<evidence type="ECO:0000313" key="1">
    <source>
        <dbReference type="EMBL" id="AKE44834.1"/>
    </source>
</evidence>
<dbReference type="RefSeq" id="YP_009189588.1">
    <property type="nucleotide sequence ID" value="NC_028676.1"/>
</dbReference>
<reference evidence="1 2" key="1">
    <citation type="journal article" date="2015" name="J. Virol.">
        <title>Sinorhizobium meliloti Phage ?M9 Defines a New Group of T4 Superfamily Phages with Unusual Genomic Features but a Common T=16 Capsid.</title>
        <authorList>
            <person name="Johnson M.C."/>
            <person name="Tatum K.B."/>
            <person name="Lynn J.S."/>
            <person name="Brewer T.E."/>
            <person name="Lu S."/>
            <person name="Washburn B.K."/>
            <person name="Stroupe M.E."/>
            <person name="Jones K.M."/>
        </authorList>
    </citation>
    <scope>NUCLEOTIDE SEQUENCE [LARGE SCALE GENOMIC DNA]</scope>
</reference>
<keyword evidence="2" id="KW-1185">Reference proteome</keyword>
<gene>
    <name evidence="1" type="ORF">Sm_phiM9_207</name>
</gene>
<sequence length="79" mass="9116">MRSSSEIESFQNGVSVVKDEQVRTIQLSLSDDAIKRAIRECLRQYVKDWQHASDIQVDIEVSEYSREVSARVVGTWTQK</sequence>
<dbReference type="GeneID" id="26517886"/>
<evidence type="ECO:0000313" key="2">
    <source>
        <dbReference type="Proteomes" id="UP000033804"/>
    </source>
</evidence>
<protein>
    <submittedName>
        <fullName evidence="1">Uncharacterized protein</fullName>
    </submittedName>
</protein>